<dbReference type="PANTHER" id="PTHR43575:SF1">
    <property type="entry name" value="PROTEIN ABCI7, CHLOROPLASTIC"/>
    <property type="match status" value="1"/>
</dbReference>
<comment type="caution">
    <text evidence="4">The sequence shown here is derived from an EMBL/GenBank/DDBJ whole genome shotgun (WGS) entry which is preliminary data.</text>
</comment>
<dbReference type="InterPro" id="IPR000825">
    <property type="entry name" value="SUF_FeS_clus_asmbl_SufBD_core"/>
</dbReference>
<evidence type="ECO:0008006" key="6">
    <source>
        <dbReference type="Google" id="ProtNLM"/>
    </source>
</evidence>
<evidence type="ECO:0000259" key="2">
    <source>
        <dbReference type="Pfam" id="PF01458"/>
    </source>
</evidence>
<evidence type="ECO:0000259" key="3">
    <source>
        <dbReference type="Pfam" id="PF19295"/>
    </source>
</evidence>
<protein>
    <recommendedName>
        <fullName evidence="6">Protein ABCI7, chloroplastic</fullName>
    </recommendedName>
</protein>
<sequence>MASTSFSFPSRLLHRNPTGSSRNPRKRTATVRTLAALSDPYVLQLAETFEDSLSSAPSADTLSLPILQNLRDSSSASLLSKTWPSSKDEPFRFTDVSFLKKSEIAPVSTVPSRYSPENPQLLGVCDGQSPSLFLIDGRVVETFSDLSGLPSDVFVGSVSAAPESVLRVISDSVANFSQGDLFWDLNGMGALDIAVIHVPAGTRIEKPLYLRLFSSQGVGDGLNTLPVSNPRCIVVVEKGAYIEIIEEYFGGEEGESYWTNSVMEVAIADGGRVRHSYLQMHGKNAAHIKWTLVRQEASSGYELVEVSTGAKLSRHNLHIQQLGPDTQTNLSALHLCGCNQLQDLHSRLVLDHPRGEARQLHKSIVSHSSGRGVFDGNIQVNRYAQQTDAGQMSRNLLLVPRATVDLKPNLQIIADDVQCSHGATMSDLETEPLFYFQARGIDLQTARKALLFSFGAEVTALLHTPLRKRVEDHVKRITHC</sequence>
<dbReference type="EMBL" id="JAINDJ010000006">
    <property type="protein sequence ID" value="KAG9445237.1"/>
    <property type="molecule type" value="Genomic_DNA"/>
</dbReference>
<dbReference type="AlphaFoldDB" id="A0AAV7E8R6"/>
<evidence type="ECO:0000256" key="1">
    <source>
        <dbReference type="SAM" id="MobiDB-lite"/>
    </source>
</evidence>
<reference evidence="4 5" key="1">
    <citation type="submission" date="2021-07" db="EMBL/GenBank/DDBJ databases">
        <title>The Aristolochia fimbriata genome: insights into angiosperm evolution, floral development and chemical biosynthesis.</title>
        <authorList>
            <person name="Jiao Y."/>
        </authorList>
    </citation>
    <scope>NUCLEOTIDE SEQUENCE [LARGE SCALE GENOMIC DNA]</scope>
    <source>
        <strain evidence="4">IBCAS-2021</strain>
        <tissue evidence="4">Leaf</tissue>
    </source>
</reference>
<proteinExistence type="predicted"/>
<dbReference type="InterPro" id="IPR037284">
    <property type="entry name" value="SUF_FeS_clus_asmbl_SufBD_sf"/>
</dbReference>
<dbReference type="InterPro" id="IPR055346">
    <property type="entry name" value="Fe-S_cluster_assembly_SufBD"/>
</dbReference>
<feature type="region of interest" description="Disordered" evidence="1">
    <location>
        <begin position="1"/>
        <end position="28"/>
    </location>
</feature>
<feature type="domain" description="SUF system FeS cluster assembly SufBD N-terminal" evidence="3">
    <location>
        <begin position="61"/>
        <end position="208"/>
    </location>
</feature>
<dbReference type="Pfam" id="PF01458">
    <property type="entry name" value="SUFBD_core"/>
    <property type="match status" value="1"/>
</dbReference>
<dbReference type="SUPFAM" id="SSF101960">
    <property type="entry name" value="Stabilizer of iron transporter SufD"/>
    <property type="match status" value="1"/>
</dbReference>
<dbReference type="Proteomes" id="UP000825729">
    <property type="component" value="Unassembled WGS sequence"/>
</dbReference>
<feature type="domain" description="SUF system FeS cluster assembly SufBD core" evidence="2">
    <location>
        <begin position="227"/>
        <end position="454"/>
    </location>
</feature>
<dbReference type="InterPro" id="IPR045595">
    <property type="entry name" value="SufBD_N"/>
</dbReference>
<organism evidence="4 5">
    <name type="scientific">Aristolochia fimbriata</name>
    <name type="common">White veined hardy Dutchman's pipe vine</name>
    <dbReference type="NCBI Taxonomy" id="158543"/>
    <lineage>
        <taxon>Eukaryota</taxon>
        <taxon>Viridiplantae</taxon>
        <taxon>Streptophyta</taxon>
        <taxon>Embryophyta</taxon>
        <taxon>Tracheophyta</taxon>
        <taxon>Spermatophyta</taxon>
        <taxon>Magnoliopsida</taxon>
        <taxon>Magnoliidae</taxon>
        <taxon>Piperales</taxon>
        <taxon>Aristolochiaceae</taxon>
        <taxon>Aristolochia</taxon>
    </lineage>
</organism>
<evidence type="ECO:0000313" key="4">
    <source>
        <dbReference type="EMBL" id="KAG9445237.1"/>
    </source>
</evidence>
<name>A0AAV7E8R6_ARIFI</name>
<gene>
    <name evidence="4" type="ORF">H6P81_016577</name>
</gene>
<evidence type="ECO:0000313" key="5">
    <source>
        <dbReference type="Proteomes" id="UP000825729"/>
    </source>
</evidence>
<dbReference type="Pfam" id="PF19295">
    <property type="entry name" value="SufBD_N"/>
    <property type="match status" value="1"/>
</dbReference>
<dbReference type="PANTHER" id="PTHR43575">
    <property type="entry name" value="PROTEIN ABCI7, CHLOROPLASTIC"/>
    <property type="match status" value="1"/>
</dbReference>
<keyword evidence="5" id="KW-1185">Reference proteome</keyword>
<accession>A0AAV7E8R6</accession>
<dbReference type="GO" id="GO:0016226">
    <property type="term" value="P:iron-sulfur cluster assembly"/>
    <property type="evidence" value="ECO:0007669"/>
    <property type="project" value="InterPro"/>
</dbReference>